<keyword evidence="7" id="KW-0067">ATP-binding</keyword>
<evidence type="ECO:0000256" key="5">
    <source>
        <dbReference type="ARBA" id="ARBA00022737"/>
    </source>
</evidence>
<dbReference type="GO" id="GO:0140359">
    <property type="term" value="F:ABC-type transporter activity"/>
    <property type="evidence" value="ECO:0007669"/>
    <property type="project" value="InterPro"/>
</dbReference>
<evidence type="ECO:0000256" key="10">
    <source>
        <dbReference type="ARBA" id="ARBA00023136"/>
    </source>
</evidence>
<keyword evidence="4 11" id="KW-0812">Transmembrane</keyword>
<keyword evidence="10 11" id="KW-0472">Membrane</keyword>
<dbReference type="FunFam" id="3.40.50.300:FF:000169">
    <property type="entry name" value="ABC transporter C family member 3"/>
    <property type="match status" value="1"/>
</dbReference>
<evidence type="ECO:0000256" key="7">
    <source>
        <dbReference type="ARBA" id="ARBA00022840"/>
    </source>
</evidence>
<feature type="transmembrane region" description="Helical" evidence="11">
    <location>
        <begin position="512"/>
        <end position="533"/>
    </location>
</feature>
<keyword evidence="9 11" id="KW-1133">Transmembrane helix</keyword>
<dbReference type="InterPro" id="IPR036640">
    <property type="entry name" value="ABC1_TM_sf"/>
</dbReference>
<evidence type="ECO:0000256" key="2">
    <source>
        <dbReference type="ARBA" id="ARBA00009726"/>
    </source>
</evidence>
<dbReference type="Pfam" id="PF00005">
    <property type="entry name" value="ABC_tran"/>
    <property type="match status" value="2"/>
</dbReference>
<dbReference type="SUPFAM" id="SSF90123">
    <property type="entry name" value="ABC transporter transmembrane region"/>
    <property type="match status" value="2"/>
</dbReference>
<keyword evidence="6" id="KW-0547">Nucleotide-binding</keyword>
<dbReference type="GO" id="GO:0016887">
    <property type="term" value="F:ATP hydrolysis activity"/>
    <property type="evidence" value="ECO:0007669"/>
    <property type="project" value="InterPro"/>
</dbReference>
<evidence type="ECO:0000256" key="4">
    <source>
        <dbReference type="ARBA" id="ARBA00022692"/>
    </source>
</evidence>
<dbReference type="CDD" id="cd03250">
    <property type="entry name" value="ABCC_MRP_domain1"/>
    <property type="match status" value="1"/>
</dbReference>
<dbReference type="InterPro" id="IPR027417">
    <property type="entry name" value="P-loop_NTPase"/>
</dbReference>
<feature type="transmembrane region" description="Helical" evidence="11">
    <location>
        <begin position="130"/>
        <end position="150"/>
    </location>
</feature>
<dbReference type="InterPro" id="IPR003439">
    <property type="entry name" value="ABC_transporter-like_ATP-bd"/>
</dbReference>
<feature type="transmembrane region" description="Helical" evidence="11">
    <location>
        <begin position="38"/>
        <end position="57"/>
    </location>
</feature>
<dbReference type="SUPFAM" id="SSF52540">
    <property type="entry name" value="P-loop containing nucleoside triphosphate hydrolases"/>
    <property type="match status" value="2"/>
</dbReference>
<dbReference type="Gene3D" id="1.20.1560.10">
    <property type="entry name" value="ABC transporter type 1, transmembrane domain"/>
    <property type="match status" value="2"/>
</dbReference>
<dbReference type="InterPro" id="IPR011527">
    <property type="entry name" value="ABC1_TM_dom"/>
</dbReference>
<dbReference type="GO" id="GO:0016020">
    <property type="term" value="C:membrane"/>
    <property type="evidence" value="ECO:0007669"/>
    <property type="project" value="UniProtKB-SubCell"/>
</dbReference>
<comment type="subcellular location">
    <subcellularLocation>
        <location evidence="1">Membrane</location>
        <topology evidence="1">Multi-pass membrane protein</topology>
    </subcellularLocation>
</comment>
<evidence type="ECO:0000256" key="8">
    <source>
        <dbReference type="ARBA" id="ARBA00022967"/>
    </source>
</evidence>
<dbReference type="Pfam" id="PF00664">
    <property type="entry name" value="ABC_membrane"/>
    <property type="match status" value="2"/>
</dbReference>
<dbReference type="CDD" id="cd18580">
    <property type="entry name" value="ABC_6TM_ABCC_D2"/>
    <property type="match status" value="1"/>
</dbReference>
<feature type="transmembrane region" description="Helical" evidence="11">
    <location>
        <begin position="906"/>
        <end position="927"/>
    </location>
</feature>
<feature type="transmembrane region" description="Helical" evidence="11">
    <location>
        <begin position="408"/>
        <end position="440"/>
    </location>
</feature>
<feature type="domain" description="ABC transporter" evidence="12">
    <location>
        <begin position="1220"/>
        <end position="1452"/>
    </location>
</feature>
<feature type="transmembrane region" description="Helical" evidence="11">
    <location>
        <begin position="69"/>
        <end position="93"/>
    </location>
</feature>
<feature type="transmembrane region" description="Helical" evidence="11">
    <location>
        <begin position="321"/>
        <end position="340"/>
    </location>
</feature>
<name>A0AAV7F949_ARIFI</name>
<dbReference type="PANTHER" id="PTHR24223:SF108">
    <property type="entry name" value="ABC TRANSPORTER C FAMILY MEMBER 8"/>
    <property type="match status" value="1"/>
</dbReference>
<dbReference type="CDD" id="cd03244">
    <property type="entry name" value="ABCC_MRP_domain2"/>
    <property type="match status" value="1"/>
</dbReference>
<dbReference type="SMART" id="SM00382">
    <property type="entry name" value="AAA"/>
    <property type="match status" value="2"/>
</dbReference>
<comment type="similarity">
    <text evidence="2">Belongs to the ABC transporter superfamily. ABCC family. Conjugate transporter (TC 3.A.1.208) subfamily.</text>
</comment>
<gene>
    <name evidence="14" type="ORF">H6P81_001060</name>
</gene>
<reference evidence="14 15" key="1">
    <citation type="submission" date="2021-07" db="EMBL/GenBank/DDBJ databases">
        <title>The Aristolochia fimbriata genome: insights into angiosperm evolution, floral development and chemical biosynthesis.</title>
        <authorList>
            <person name="Jiao Y."/>
        </authorList>
    </citation>
    <scope>NUCLEOTIDE SEQUENCE [LARGE SCALE GENOMIC DNA]</scope>
    <source>
        <strain evidence="14">IBCAS-2021</strain>
        <tissue evidence="14">Leaf</tissue>
    </source>
</reference>
<evidence type="ECO:0000256" key="9">
    <source>
        <dbReference type="ARBA" id="ARBA00022989"/>
    </source>
</evidence>
<dbReference type="InterPro" id="IPR044746">
    <property type="entry name" value="ABCC_6TM_D1"/>
</dbReference>
<dbReference type="CDD" id="cd18579">
    <property type="entry name" value="ABC_6TM_ABCC_D1"/>
    <property type="match status" value="1"/>
</dbReference>
<dbReference type="EMBL" id="JAINDJ010000002">
    <property type="protein sequence ID" value="KAG9456552.1"/>
    <property type="molecule type" value="Genomic_DNA"/>
</dbReference>
<dbReference type="InterPro" id="IPR017871">
    <property type="entry name" value="ABC_transporter-like_CS"/>
</dbReference>
<evidence type="ECO:0000256" key="3">
    <source>
        <dbReference type="ARBA" id="ARBA00022448"/>
    </source>
</evidence>
<protein>
    <submittedName>
        <fullName evidence="14">Uncharacterized protein</fullName>
    </submittedName>
</protein>
<dbReference type="FunFam" id="1.20.1560.10:FF:000002">
    <property type="entry name" value="ABC transporter C family member 5"/>
    <property type="match status" value="1"/>
</dbReference>
<feature type="domain" description="ABC transporter" evidence="12">
    <location>
        <begin position="602"/>
        <end position="825"/>
    </location>
</feature>
<evidence type="ECO:0000313" key="14">
    <source>
        <dbReference type="EMBL" id="KAG9456552.1"/>
    </source>
</evidence>
<dbReference type="FunFam" id="3.40.50.300:FF:001405">
    <property type="entry name" value="Multidrug resistance protein associated1"/>
    <property type="match status" value="1"/>
</dbReference>
<feature type="domain" description="ABC transmembrane type-1" evidence="13">
    <location>
        <begin position="906"/>
        <end position="1168"/>
    </location>
</feature>
<evidence type="ECO:0000256" key="1">
    <source>
        <dbReference type="ARBA" id="ARBA00004141"/>
    </source>
</evidence>
<evidence type="ECO:0000256" key="6">
    <source>
        <dbReference type="ARBA" id="ARBA00022741"/>
    </source>
</evidence>
<comment type="caution">
    <text evidence="14">The sequence shown here is derived from an EMBL/GenBank/DDBJ whole genome shotgun (WGS) entry which is preliminary data.</text>
</comment>
<feature type="domain" description="ABC transmembrane type-1" evidence="13">
    <location>
        <begin position="287"/>
        <end position="568"/>
    </location>
</feature>
<proteinExistence type="inferred from homology"/>
<dbReference type="PROSITE" id="PS00211">
    <property type="entry name" value="ABC_TRANSPORTER_1"/>
    <property type="match status" value="1"/>
</dbReference>
<feature type="transmembrane region" description="Helical" evidence="11">
    <location>
        <begin position="286"/>
        <end position="309"/>
    </location>
</feature>
<dbReference type="PROSITE" id="PS50893">
    <property type="entry name" value="ABC_TRANSPORTER_2"/>
    <property type="match status" value="2"/>
</dbReference>
<accession>A0AAV7F949</accession>
<dbReference type="GO" id="GO:0005524">
    <property type="term" value="F:ATP binding"/>
    <property type="evidence" value="ECO:0007669"/>
    <property type="project" value="UniProtKB-KW"/>
</dbReference>
<keyword evidence="5" id="KW-0677">Repeat</keyword>
<dbReference type="PANTHER" id="PTHR24223">
    <property type="entry name" value="ATP-BINDING CASSETTE SUB-FAMILY C"/>
    <property type="match status" value="1"/>
</dbReference>
<evidence type="ECO:0000313" key="15">
    <source>
        <dbReference type="Proteomes" id="UP000825729"/>
    </source>
</evidence>
<evidence type="ECO:0000256" key="11">
    <source>
        <dbReference type="SAM" id="Phobius"/>
    </source>
</evidence>
<dbReference type="InterPro" id="IPR050173">
    <property type="entry name" value="ABC_transporter_C-like"/>
</dbReference>
<sequence length="1469" mass="164472">MAALRQVEKTTSMGRFKGEFSWICDDPFGCLLRSGIDGLNLLFLIVFCGILLGRFIRKFPVKVCRTKQGVFMFVSACAVITGIGYILFGLWNVQEKTDAFMPASLYLLRGLVWMFVAASLNMQWTKLESILILVWWFSFAVLISLLNIDVLVRKDPIRIIDMLSWPVNLLLLFCSMRLLKTPHQENSAHGLEEPLVGQKDRGQTEFHKPGWLNRLTFSWINSLLHLGYSKPLQLDDIPCLESEDEALVAYQNFAHEFDQLTKKCLNAHRNQNMVLKSLLKCNKNPMIVMGLYAIFRTLSVVAAPVLLYAFVKYSAEEERDLHQGLALVGFLVIVKLVESLSQRHWFFGARRFGMRMRSAVMVAVFRKLLKLSSYGRKNHSTGEIVNYIAVDAYRLGEFPWWLHTTWTLLVQLVLAVSVLFGIVGMGALPGLVPLAICGLLNFPFAKMLQKCQTEFMVAQDERLRATSEVLNNMKIIKLQSWEEKFRVVIESLRNIEFKWLSEAQIKKSYGTVLYWMSPMLVSSVVFVGCAIFRSAPLNASTIFTILAILRVMSEPVRMLPEALSMLIQVKVSLDRLDVFLCAEELPEGDVKRIFIEHSDYSIKVHSGVFSWNLEMTSPTLKGLTLHIKQGQKVAICGPVGAGKSSLLHVLLGEIPKVSGDVEVFGSIAYVAQTAWVQSGTIRDNILFGKRMELDRYKKAIKVSALDKDLENFDHGDLTEIGQRGLNMSGGQKQRIQLARAVYNDADTYLLDDPFSAVDAHTAAILFHECVMAALEKKTVVLVTHQVEFLTEVDRILVMEGGQVTQSGTYEELLQAGTAFEQLVTAHQDAMTSLESKTNGEQDESEKVRADQMESKGFPLTEQMSQEEISNLNLSTVQLTEDEEMERDIGWKPYFDYVRTPKGYVQFLSLFFNQFAFVIFQILSTYWLALADEIYGSSILIGVYAGISAFSCLFVYLRTLSAALLGLKASKTFFSCLMNSVFRAPMSFFDSTPVGRILTRASSDLTVVDFDIPYSLAFALTGAVEVLSIIGIMAAVTWQVLVVAIPIVLLANYVQRYYLASARALIRINGTTKAPVMSYAAETSLGVISIRAFCVMERFINNYLRLVDTDASLFFYSNAATEWVLMRVEALQNLTVITATLLLVLLPKNTIAPGLAGLSLSYAITLTSAQVFLTRFHCNLANSIISVERIKQYIHIPSEPPAIVEDKRPPSSWPSEGRIDLQELKVKYRSNAPLVLKGVTCTFKGGERVGVVGRTGSGKTTLISALFRLVEPVSGRIVVDGLDICSIGLKDLRLKLSIIPQEPALFRGSIRSNLDPLGLYSDREIWEALDKCQLSATVRSIPHLLDASVSDEGQNWSVGQRQLFCLGRVLLKRNKILVLDEATASIDSSTDAILQRVIRKEFSGCTVITVAHRVPTVTDSDMVIVLSYGKLIEYERPSKLMETNSSFAKLVAEYWANCRRGSAQDVTRYM</sequence>
<feature type="transmembrane region" description="Helical" evidence="11">
    <location>
        <begin position="1025"/>
        <end position="1053"/>
    </location>
</feature>
<organism evidence="14 15">
    <name type="scientific">Aristolochia fimbriata</name>
    <name type="common">White veined hardy Dutchman's pipe vine</name>
    <dbReference type="NCBI Taxonomy" id="158543"/>
    <lineage>
        <taxon>Eukaryota</taxon>
        <taxon>Viridiplantae</taxon>
        <taxon>Streptophyta</taxon>
        <taxon>Embryophyta</taxon>
        <taxon>Tracheophyta</taxon>
        <taxon>Spermatophyta</taxon>
        <taxon>Magnoliopsida</taxon>
        <taxon>Magnoliidae</taxon>
        <taxon>Piperales</taxon>
        <taxon>Aristolochiaceae</taxon>
        <taxon>Aristolochia</taxon>
    </lineage>
</organism>
<feature type="transmembrane region" description="Helical" evidence="11">
    <location>
        <begin position="933"/>
        <end position="956"/>
    </location>
</feature>
<keyword evidence="8" id="KW-1278">Translocase</keyword>
<feature type="transmembrane region" description="Helical" evidence="11">
    <location>
        <begin position="99"/>
        <end position="118"/>
    </location>
</feature>
<dbReference type="Proteomes" id="UP000825729">
    <property type="component" value="Unassembled WGS sequence"/>
</dbReference>
<dbReference type="PROSITE" id="PS50929">
    <property type="entry name" value="ABC_TM1F"/>
    <property type="match status" value="2"/>
</dbReference>
<evidence type="ECO:0000259" key="13">
    <source>
        <dbReference type="PROSITE" id="PS50929"/>
    </source>
</evidence>
<keyword evidence="3" id="KW-0813">Transport</keyword>
<dbReference type="InterPro" id="IPR044726">
    <property type="entry name" value="ABCC_6TM_D2"/>
</dbReference>
<keyword evidence="15" id="KW-1185">Reference proteome</keyword>
<dbReference type="FunFam" id="1.20.1560.10:FF:000003">
    <property type="entry name" value="ABC transporter C family member 10"/>
    <property type="match status" value="1"/>
</dbReference>
<evidence type="ECO:0000259" key="12">
    <source>
        <dbReference type="PROSITE" id="PS50893"/>
    </source>
</evidence>
<dbReference type="Gene3D" id="3.40.50.300">
    <property type="entry name" value="P-loop containing nucleotide triphosphate hydrolases"/>
    <property type="match status" value="2"/>
</dbReference>
<dbReference type="InterPro" id="IPR003593">
    <property type="entry name" value="AAA+_ATPase"/>
</dbReference>